<feature type="binding site" evidence="7">
    <location>
        <position position="236"/>
    </location>
    <ligand>
        <name>Mg(2+)</name>
        <dbReference type="ChEBI" id="CHEBI:18420"/>
        <label>1</label>
        <note>catalytic</note>
    </ligand>
</feature>
<keyword evidence="4 7" id="KW-0479">Metal-binding</keyword>
<evidence type="ECO:0000256" key="3">
    <source>
        <dbReference type="ARBA" id="ARBA00012633"/>
    </source>
</evidence>
<dbReference type="InterPro" id="IPR050725">
    <property type="entry name" value="CysQ/Inositol_MonoPase"/>
</dbReference>
<keyword evidence="5" id="KW-0378">Hydrolase</keyword>
<dbReference type="EC" id="3.1.3.7" evidence="3"/>
<dbReference type="GO" id="GO:0046872">
    <property type="term" value="F:metal ion binding"/>
    <property type="evidence" value="ECO:0007669"/>
    <property type="project" value="UniProtKB-KW"/>
</dbReference>
<dbReference type="Pfam" id="PF00459">
    <property type="entry name" value="Inositol_P"/>
    <property type="match status" value="1"/>
</dbReference>
<gene>
    <name evidence="8" type="ORF">BSTOLATCC_MIC5294</name>
</gene>
<comment type="similarity">
    <text evidence="2">Belongs to the inositol monophosphatase superfamily.</text>
</comment>
<name>A0AAU9IFJ5_9CILI</name>
<accession>A0AAU9IFJ5</accession>
<dbReference type="AlphaFoldDB" id="A0AAU9IFJ5"/>
<feature type="binding site" evidence="7">
    <location>
        <position position="110"/>
    </location>
    <ligand>
        <name>Mg(2+)</name>
        <dbReference type="ChEBI" id="CHEBI:18420"/>
        <label>1</label>
        <note>catalytic</note>
    </ligand>
</feature>
<dbReference type="PANTHER" id="PTHR43028">
    <property type="entry name" value="3'(2'),5'-BISPHOSPHATE NUCLEOTIDASE 1"/>
    <property type="match status" value="1"/>
</dbReference>
<dbReference type="GO" id="GO:0005737">
    <property type="term" value="C:cytoplasm"/>
    <property type="evidence" value="ECO:0007669"/>
    <property type="project" value="UniProtKB-ARBA"/>
</dbReference>
<keyword evidence="6 7" id="KW-0460">Magnesium</keyword>
<protein>
    <recommendedName>
        <fullName evidence="3">3'(2'),5'-bisphosphate nucleotidase</fullName>
        <ecNumber evidence="3">3.1.3.7</ecNumber>
    </recommendedName>
</protein>
<reference evidence="8" key="1">
    <citation type="submission" date="2021-09" db="EMBL/GenBank/DDBJ databases">
        <authorList>
            <consortium name="AG Swart"/>
            <person name="Singh M."/>
            <person name="Singh A."/>
            <person name="Seah K."/>
            <person name="Emmerich C."/>
        </authorList>
    </citation>
    <scope>NUCLEOTIDE SEQUENCE</scope>
    <source>
        <strain evidence="8">ATCC30299</strain>
    </source>
</reference>
<evidence type="ECO:0000256" key="5">
    <source>
        <dbReference type="ARBA" id="ARBA00022801"/>
    </source>
</evidence>
<organism evidence="8 9">
    <name type="scientific">Blepharisma stoltei</name>
    <dbReference type="NCBI Taxonomy" id="1481888"/>
    <lineage>
        <taxon>Eukaryota</taxon>
        <taxon>Sar</taxon>
        <taxon>Alveolata</taxon>
        <taxon>Ciliophora</taxon>
        <taxon>Postciliodesmatophora</taxon>
        <taxon>Heterotrichea</taxon>
        <taxon>Heterotrichida</taxon>
        <taxon>Blepharismidae</taxon>
        <taxon>Blepharisma</taxon>
    </lineage>
</organism>
<evidence type="ECO:0000256" key="6">
    <source>
        <dbReference type="ARBA" id="ARBA00022842"/>
    </source>
</evidence>
<proteinExistence type="inferred from homology"/>
<evidence type="ECO:0000256" key="7">
    <source>
        <dbReference type="PIRSR" id="PIRSR600760-2"/>
    </source>
</evidence>
<evidence type="ECO:0000313" key="8">
    <source>
        <dbReference type="EMBL" id="CAG9312037.1"/>
    </source>
</evidence>
<comment type="caution">
    <text evidence="8">The sequence shown here is derived from an EMBL/GenBank/DDBJ whole genome shotgun (WGS) entry which is preliminary data.</text>
</comment>
<dbReference type="EMBL" id="CAJZBQ010000005">
    <property type="protein sequence ID" value="CAG9312037.1"/>
    <property type="molecule type" value="Genomic_DNA"/>
</dbReference>
<feature type="binding site" evidence="7">
    <location>
        <position position="70"/>
    </location>
    <ligand>
        <name>Mg(2+)</name>
        <dbReference type="ChEBI" id="CHEBI:18420"/>
        <label>1</label>
        <note>catalytic</note>
    </ligand>
</feature>
<dbReference type="Gene3D" id="3.30.540.10">
    <property type="entry name" value="Fructose-1,6-Bisphosphatase, subunit A, domain 1"/>
    <property type="match status" value="1"/>
</dbReference>
<sequence>MSLQAADLFFKCLQLSEYAGAFIRNVWNSQNLNAFEKGVNDPCTAADLGAQKLISATLHRYFPDLCIIGEEDVMVEDKDAINLDNNSIDPFASYNKELEIQKLTVWVDPLDGTSNFVMGALEGATTLIGIAYEETPIFGIIHQVFGDGAPSYFGGIEFGTFYKDQAEIRPFHPAECEDFTITGTRLHKTLLNEEMNNILRPDRIIEADGCGNKSLQVVRGIASSYFTCTTKTYKWDMCPSAAFMRAFNGFVVDYNGKDLPFNKEADKRNQFGAIVTLKEDYKNRIIEAWRSLNRDTLA</sequence>
<feature type="binding site" evidence="7">
    <location>
        <position position="111"/>
    </location>
    <ligand>
        <name>Mg(2+)</name>
        <dbReference type="ChEBI" id="CHEBI:18420"/>
        <label>1</label>
        <note>catalytic</note>
    </ligand>
</feature>
<evidence type="ECO:0000256" key="4">
    <source>
        <dbReference type="ARBA" id="ARBA00022723"/>
    </source>
</evidence>
<evidence type="ECO:0000313" key="9">
    <source>
        <dbReference type="Proteomes" id="UP001162131"/>
    </source>
</evidence>
<dbReference type="PANTHER" id="PTHR43028:SF5">
    <property type="entry name" value="3'(2'),5'-BISPHOSPHATE NUCLEOTIDASE 1"/>
    <property type="match status" value="1"/>
</dbReference>
<keyword evidence="9" id="KW-1185">Reference proteome</keyword>
<dbReference type="FunFam" id="3.30.540.10:FF:000012">
    <property type="entry name" value="Blast:Putative inositol monophosphatase 3"/>
    <property type="match status" value="1"/>
</dbReference>
<feature type="binding site" evidence="7">
    <location>
        <position position="108"/>
    </location>
    <ligand>
        <name>Mg(2+)</name>
        <dbReference type="ChEBI" id="CHEBI:18420"/>
        <label>1</label>
        <note>catalytic</note>
    </ligand>
</feature>
<dbReference type="Gene3D" id="3.40.190.80">
    <property type="match status" value="1"/>
</dbReference>
<dbReference type="InterPro" id="IPR000760">
    <property type="entry name" value="Inositol_monophosphatase-like"/>
</dbReference>
<evidence type="ECO:0000256" key="1">
    <source>
        <dbReference type="ARBA" id="ARBA00001946"/>
    </source>
</evidence>
<dbReference type="Proteomes" id="UP001162131">
    <property type="component" value="Unassembled WGS sequence"/>
</dbReference>
<dbReference type="SUPFAM" id="SSF56655">
    <property type="entry name" value="Carbohydrate phosphatase"/>
    <property type="match status" value="1"/>
</dbReference>
<evidence type="ECO:0000256" key="2">
    <source>
        <dbReference type="ARBA" id="ARBA00009759"/>
    </source>
</evidence>
<comment type="cofactor">
    <cofactor evidence="1 7">
        <name>Mg(2+)</name>
        <dbReference type="ChEBI" id="CHEBI:18420"/>
    </cofactor>
</comment>
<dbReference type="GO" id="GO:0008441">
    <property type="term" value="F:3'(2'),5'-bisphosphate nucleotidase activity"/>
    <property type="evidence" value="ECO:0007669"/>
    <property type="project" value="UniProtKB-EC"/>
</dbReference>